<evidence type="ECO:0000256" key="1">
    <source>
        <dbReference type="ARBA" id="ARBA00022679"/>
    </source>
</evidence>
<accession>A0A835Q1D2</accession>
<protein>
    <recommendedName>
        <fullName evidence="5">Protein kinase domain-containing protein</fullName>
    </recommendedName>
</protein>
<evidence type="ECO:0000256" key="2">
    <source>
        <dbReference type="ARBA" id="ARBA00022741"/>
    </source>
</evidence>
<evidence type="ECO:0000256" key="4">
    <source>
        <dbReference type="ARBA" id="ARBA00022840"/>
    </source>
</evidence>
<dbReference type="Proteomes" id="UP000636800">
    <property type="component" value="Chromosome 11"/>
</dbReference>
<evidence type="ECO:0000313" key="7">
    <source>
        <dbReference type="Proteomes" id="UP000636800"/>
    </source>
</evidence>
<name>A0A835Q1D2_VANPL</name>
<dbReference type="OrthoDB" id="1302889at2759"/>
<dbReference type="AlphaFoldDB" id="A0A835Q1D2"/>
<evidence type="ECO:0000313" key="6">
    <source>
        <dbReference type="EMBL" id="KAG0461264.1"/>
    </source>
</evidence>
<keyword evidence="4" id="KW-0067">ATP-binding</keyword>
<dbReference type="InterPro" id="IPR051681">
    <property type="entry name" value="Ser/Thr_Kinases-Pseudokinases"/>
</dbReference>
<evidence type="ECO:0000259" key="5">
    <source>
        <dbReference type="PROSITE" id="PS50011"/>
    </source>
</evidence>
<organism evidence="6 7">
    <name type="scientific">Vanilla planifolia</name>
    <name type="common">Vanilla</name>
    <dbReference type="NCBI Taxonomy" id="51239"/>
    <lineage>
        <taxon>Eukaryota</taxon>
        <taxon>Viridiplantae</taxon>
        <taxon>Streptophyta</taxon>
        <taxon>Embryophyta</taxon>
        <taxon>Tracheophyta</taxon>
        <taxon>Spermatophyta</taxon>
        <taxon>Magnoliopsida</taxon>
        <taxon>Liliopsida</taxon>
        <taxon>Asparagales</taxon>
        <taxon>Orchidaceae</taxon>
        <taxon>Vanilloideae</taxon>
        <taxon>Vanilleae</taxon>
        <taxon>Vanilla</taxon>
    </lineage>
</organism>
<dbReference type="InterPro" id="IPR000719">
    <property type="entry name" value="Prot_kinase_dom"/>
</dbReference>
<gene>
    <name evidence="6" type="ORF">HPP92_021561</name>
</gene>
<dbReference type="GO" id="GO:0005524">
    <property type="term" value="F:ATP binding"/>
    <property type="evidence" value="ECO:0007669"/>
    <property type="project" value="UniProtKB-KW"/>
</dbReference>
<feature type="domain" description="Protein kinase" evidence="5">
    <location>
        <begin position="1"/>
        <end position="291"/>
    </location>
</feature>
<dbReference type="GO" id="GO:0004674">
    <property type="term" value="F:protein serine/threonine kinase activity"/>
    <property type="evidence" value="ECO:0007669"/>
    <property type="project" value="TreeGrafter"/>
</dbReference>
<keyword evidence="1" id="KW-0808">Transferase</keyword>
<comment type="caution">
    <text evidence="6">The sequence shown here is derived from an EMBL/GenBank/DDBJ whole genome shotgun (WGS) entry which is preliminary data.</text>
</comment>
<dbReference type="PANTHER" id="PTHR44329:SF288">
    <property type="entry name" value="MITOGEN-ACTIVATED PROTEIN KINASE KINASE KINASE 20"/>
    <property type="match status" value="1"/>
</dbReference>
<keyword evidence="3" id="KW-0418">Kinase</keyword>
<proteinExistence type="predicted"/>
<reference evidence="6 7" key="1">
    <citation type="journal article" date="2020" name="Nat. Food">
        <title>A phased Vanilla planifolia genome enables genetic improvement of flavour and production.</title>
        <authorList>
            <person name="Hasing T."/>
            <person name="Tang H."/>
            <person name="Brym M."/>
            <person name="Khazi F."/>
            <person name="Huang T."/>
            <person name="Chambers A.H."/>
        </authorList>
    </citation>
    <scope>NUCLEOTIDE SEQUENCE [LARGE SCALE GENOMIC DNA]</scope>
    <source>
        <tissue evidence="6">Leaf</tissue>
    </source>
</reference>
<dbReference type="PANTHER" id="PTHR44329">
    <property type="entry name" value="SERINE/THREONINE-PROTEIN KINASE TNNI3K-RELATED"/>
    <property type="match status" value="1"/>
</dbReference>
<dbReference type="SUPFAM" id="SSF56112">
    <property type="entry name" value="Protein kinase-like (PK-like)"/>
    <property type="match status" value="1"/>
</dbReference>
<evidence type="ECO:0000256" key="3">
    <source>
        <dbReference type="ARBA" id="ARBA00022777"/>
    </source>
</evidence>
<keyword evidence="7" id="KW-1185">Reference proteome</keyword>
<sequence>MMLEKEELNTCFSWLLLKRRHSLHLPSSSYSLVQTIARGSESNIFEARLHGRRLLPRSLFSTSEDIDKFHRELKLLCLAHNLHVEEWCPSLEEVLVIAYDLANALQYLHEKRHSASDIKPEISYLVEIFIPTYGFWFSYIRKIPTIVNRELRSSGKPTGGFQKEIWLDFLIYMAPEILRNNVHTEKSDVYSFSISIMSLQGVVPYTDLRSEAEATCCTVLEMNWHRAEATAAVVSEGLRPVLFPQSGSDGFEKILALIQSAAAAEYSARAFLFQRAGESCSPADALTEAFIKTDIAPEKNCFKLYF</sequence>
<dbReference type="EMBL" id="JADCNL010000011">
    <property type="protein sequence ID" value="KAG0461264.1"/>
    <property type="molecule type" value="Genomic_DNA"/>
</dbReference>
<dbReference type="InterPro" id="IPR011009">
    <property type="entry name" value="Kinase-like_dom_sf"/>
</dbReference>
<dbReference type="PROSITE" id="PS50011">
    <property type="entry name" value="PROTEIN_KINASE_DOM"/>
    <property type="match status" value="1"/>
</dbReference>
<keyword evidence="2" id="KW-0547">Nucleotide-binding</keyword>
<dbReference type="Gene3D" id="1.10.510.10">
    <property type="entry name" value="Transferase(Phosphotransferase) domain 1"/>
    <property type="match status" value="1"/>
</dbReference>